<dbReference type="OrthoDB" id="107877at2759"/>
<gene>
    <name evidence="1" type="ORF">PHMEG_00041374</name>
</gene>
<protein>
    <submittedName>
        <fullName evidence="1">Uncharacterized protein</fullName>
    </submittedName>
</protein>
<accession>A0A225UBV1</accession>
<comment type="caution">
    <text evidence="1">The sequence shown here is derived from an EMBL/GenBank/DDBJ whole genome shotgun (WGS) entry which is preliminary data.</text>
</comment>
<evidence type="ECO:0000313" key="2">
    <source>
        <dbReference type="Proteomes" id="UP000198211"/>
    </source>
</evidence>
<proteinExistence type="predicted"/>
<name>A0A225UBV1_9STRA</name>
<sequence>MAPRRLATNALAFIGPFHVPELTEFCYVRVRNIEGETAIVHVVLVPVFALELRQVDSSEAELWPGSYIAHPVAFIQPSGPCVGQWAYSVVVRYEVNSQGTWLSVISGGQAVSVVLA</sequence>
<dbReference type="Proteomes" id="UP000198211">
    <property type="component" value="Unassembled WGS sequence"/>
</dbReference>
<evidence type="ECO:0000313" key="1">
    <source>
        <dbReference type="EMBL" id="OWY90478.1"/>
    </source>
</evidence>
<dbReference type="AlphaFoldDB" id="A0A225UBV1"/>
<keyword evidence="2" id="KW-1185">Reference proteome</keyword>
<reference evidence="2" key="1">
    <citation type="submission" date="2017-03" db="EMBL/GenBank/DDBJ databases">
        <title>Phytopthora megakarya and P. palmivora, two closely related causual agents of cacao black pod achieved similar genome size and gene model numbers by different mechanisms.</title>
        <authorList>
            <person name="Ali S."/>
            <person name="Shao J."/>
            <person name="Larry D.J."/>
            <person name="Kronmiller B."/>
            <person name="Shen D."/>
            <person name="Strem M.D."/>
            <person name="Melnick R.L."/>
            <person name="Guiltinan M.J."/>
            <person name="Tyler B.M."/>
            <person name="Meinhardt L.W."/>
            <person name="Bailey B.A."/>
        </authorList>
    </citation>
    <scope>NUCLEOTIDE SEQUENCE [LARGE SCALE GENOMIC DNA]</scope>
    <source>
        <strain evidence="2">zdho120</strain>
    </source>
</reference>
<organism evidence="1 2">
    <name type="scientific">Phytophthora megakarya</name>
    <dbReference type="NCBI Taxonomy" id="4795"/>
    <lineage>
        <taxon>Eukaryota</taxon>
        <taxon>Sar</taxon>
        <taxon>Stramenopiles</taxon>
        <taxon>Oomycota</taxon>
        <taxon>Peronosporomycetes</taxon>
        <taxon>Peronosporales</taxon>
        <taxon>Peronosporaceae</taxon>
        <taxon>Phytophthora</taxon>
    </lineage>
</organism>
<feature type="non-terminal residue" evidence="1">
    <location>
        <position position="116"/>
    </location>
</feature>
<dbReference type="EMBL" id="NBNE01022823">
    <property type="protein sequence ID" value="OWY90478.1"/>
    <property type="molecule type" value="Genomic_DNA"/>
</dbReference>